<dbReference type="RefSeq" id="WP_248053991.1">
    <property type="nucleotide sequence ID" value="NZ_CP118734.1"/>
</dbReference>
<feature type="active site" description="Proton acceptor; specific for L-alanine" evidence="5">
    <location>
        <position position="263"/>
    </location>
</feature>
<comment type="catalytic activity">
    <reaction evidence="1 5">
        <text>L-alanine = D-alanine</text>
        <dbReference type="Rhea" id="RHEA:20249"/>
        <dbReference type="ChEBI" id="CHEBI:57416"/>
        <dbReference type="ChEBI" id="CHEBI:57972"/>
        <dbReference type="EC" id="5.1.1.1"/>
    </reaction>
</comment>
<dbReference type="Pfam" id="PF01168">
    <property type="entry name" value="Ala_racemase_N"/>
    <property type="match status" value="1"/>
</dbReference>
<dbReference type="Gene3D" id="2.40.37.10">
    <property type="entry name" value="Lyase, Ornithine Decarboxylase, Chain A, domain 1"/>
    <property type="match status" value="1"/>
</dbReference>
<dbReference type="InterPro" id="IPR029066">
    <property type="entry name" value="PLP-binding_barrel"/>
</dbReference>
<dbReference type="GO" id="GO:0009252">
    <property type="term" value="P:peptidoglycan biosynthetic process"/>
    <property type="evidence" value="ECO:0007669"/>
    <property type="project" value="TreeGrafter"/>
</dbReference>
<keyword evidence="10" id="KW-1185">Reference proteome</keyword>
<dbReference type="GO" id="GO:0005829">
    <property type="term" value="C:cytosol"/>
    <property type="evidence" value="ECO:0007669"/>
    <property type="project" value="TreeGrafter"/>
</dbReference>
<dbReference type="InterPro" id="IPR001608">
    <property type="entry name" value="Ala_racemase_N"/>
</dbReference>
<dbReference type="EMBL" id="CP118734">
    <property type="protein sequence ID" value="WNY48705.1"/>
    <property type="molecule type" value="Genomic_DNA"/>
</dbReference>
<comment type="similarity">
    <text evidence="5">Belongs to the alanine racemase family.</text>
</comment>
<dbReference type="Gene3D" id="3.20.20.10">
    <property type="entry name" value="Alanine racemase"/>
    <property type="match status" value="1"/>
</dbReference>
<evidence type="ECO:0000256" key="2">
    <source>
        <dbReference type="ARBA" id="ARBA00001933"/>
    </source>
</evidence>
<dbReference type="PANTHER" id="PTHR30511:SF0">
    <property type="entry name" value="ALANINE RACEMASE, CATABOLIC-RELATED"/>
    <property type="match status" value="1"/>
</dbReference>
<dbReference type="GO" id="GO:0008784">
    <property type="term" value="F:alanine racemase activity"/>
    <property type="evidence" value="ECO:0007669"/>
    <property type="project" value="UniProtKB-UniRule"/>
</dbReference>
<feature type="binding site" evidence="5 7">
    <location>
        <position position="136"/>
    </location>
    <ligand>
        <name>substrate</name>
    </ligand>
</feature>
<evidence type="ECO:0000259" key="8">
    <source>
        <dbReference type="SMART" id="SM01005"/>
    </source>
</evidence>
<dbReference type="GO" id="GO:0030632">
    <property type="term" value="P:D-alanine biosynthetic process"/>
    <property type="evidence" value="ECO:0007669"/>
    <property type="project" value="UniProtKB-UniRule"/>
</dbReference>
<protein>
    <recommendedName>
        <fullName evidence="5">Alanine racemase</fullName>
        <ecNumber evidence="5">5.1.1.1</ecNumber>
    </recommendedName>
</protein>
<evidence type="ECO:0000256" key="5">
    <source>
        <dbReference type="HAMAP-Rule" id="MF_01201"/>
    </source>
</evidence>
<dbReference type="SMART" id="SM01005">
    <property type="entry name" value="Ala_racemase_C"/>
    <property type="match status" value="1"/>
</dbReference>
<dbReference type="PANTHER" id="PTHR30511">
    <property type="entry name" value="ALANINE RACEMASE"/>
    <property type="match status" value="1"/>
</dbReference>
<accession>A0AA96VV50</accession>
<dbReference type="Proteomes" id="UP001301526">
    <property type="component" value="Chromosome"/>
</dbReference>
<dbReference type="PROSITE" id="PS00395">
    <property type="entry name" value="ALANINE_RACEMASE"/>
    <property type="match status" value="1"/>
</dbReference>
<evidence type="ECO:0000313" key="10">
    <source>
        <dbReference type="Proteomes" id="UP001301526"/>
    </source>
</evidence>
<feature type="modified residue" description="N6-(pyridoxal phosphate)lysine" evidence="5 6">
    <location>
        <position position="40"/>
    </location>
</feature>
<dbReference type="FunFam" id="3.20.20.10:FF:000002">
    <property type="entry name" value="Alanine racemase"/>
    <property type="match status" value="1"/>
</dbReference>
<evidence type="ECO:0000256" key="1">
    <source>
        <dbReference type="ARBA" id="ARBA00000316"/>
    </source>
</evidence>
<proteinExistence type="inferred from homology"/>
<feature type="active site" description="Proton acceptor; specific for D-alanine" evidence="5">
    <location>
        <position position="40"/>
    </location>
</feature>
<comment type="pathway">
    <text evidence="5">Amino-acid biosynthesis; D-alanine biosynthesis; D-alanine from L-alanine: step 1/1.</text>
</comment>
<dbReference type="InterPro" id="IPR009006">
    <property type="entry name" value="Ala_racemase/Decarboxylase_C"/>
</dbReference>
<dbReference type="PRINTS" id="PR00992">
    <property type="entry name" value="ALARACEMASE"/>
</dbReference>
<dbReference type="AlphaFoldDB" id="A0AA96VV50"/>
<sequence length="367" mass="40707">MIESEHRPTQVLVNLDAIVGNLEQVMAHLPVKAEAFAVVKANAYGHGAVAVAKRLSNKVAGFCVSNLDEALELRRAGIEDPILILGIVPPHFLQLAHQLNISVTVASLEWLEQARNVTEDLSGLAVHLKIDTGMGRIGFRSEEELQQALDLLDDLEFELEGIFTHFATADEVDERQFQEQLSSFKAYLALLPRLPRWVHASNSATSIWHTDTVFNLVRLGNILYGMNPSGRTLELPFSVEPALSLVSEIVHVKQVQAGTVIGYGSTYTSPETEWIATVPIGYADGMVRSLQGFHVLVDGKTCEIVGRISMDQITIRLPDYYPIGERVTLIGQDNKNSISVQDWADYIGTINYEVVCLLTDRLPRFFE</sequence>
<gene>
    <name evidence="9" type="primary">alr</name>
    <name evidence="9" type="ORF">PW220_08215</name>
</gene>
<comment type="function">
    <text evidence="5">Catalyzes the interconversion of L-alanine and D-alanine. May also act on other amino acids.</text>
</comment>
<keyword evidence="3 5" id="KW-0663">Pyridoxal phosphate</keyword>
<feature type="binding site" evidence="5 7">
    <location>
        <position position="310"/>
    </location>
    <ligand>
        <name>substrate</name>
    </ligand>
</feature>
<dbReference type="SUPFAM" id="SSF50621">
    <property type="entry name" value="Alanine racemase C-terminal domain-like"/>
    <property type="match status" value="1"/>
</dbReference>
<evidence type="ECO:0000256" key="7">
    <source>
        <dbReference type="PIRSR" id="PIRSR600821-52"/>
    </source>
</evidence>
<evidence type="ECO:0000313" key="9">
    <source>
        <dbReference type="EMBL" id="WNY48705.1"/>
    </source>
</evidence>
<dbReference type="CDD" id="cd00430">
    <property type="entry name" value="PLPDE_III_AR"/>
    <property type="match status" value="1"/>
</dbReference>
<dbReference type="InterPro" id="IPR011079">
    <property type="entry name" value="Ala_racemase_C"/>
</dbReference>
<reference evidence="9 10" key="1">
    <citation type="submission" date="2023-02" db="EMBL/GenBank/DDBJ databases">
        <title>Streptococcus sp. Genome Sequencing and Assembly.</title>
        <authorList>
            <person name="Shore S.M."/>
            <person name="Nicholson T.L."/>
        </authorList>
    </citation>
    <scope>NUCLEOTIDE SEQUENCE [LARGE SCALE GENOMIC DNA]</scope>
    <source>
        <strain evidence="9 10">29892</strain>
    </source>
</reference>
<dbReference type="GO" id="GO:0030170">
    <property type="term" value="F:pyridoxal phosphate binding"/>
    <property type="evidence" value="ECO:0007669"/>
    <property type="project" value="UniProtKB-UniRule"/>
</dbReference>
<dbReference type="NCBIfam" id="TIGR00492">
    <property type="entry name" value="alr"/>
    <property type="match status" value="1"/>
</dbReference>
<evidence type="ECO:0000256" key="4">
    <source>
        <dbReference type="ARBA" id="ARBA00023235"/>
    </source>
</evidence>
<comment type="cofactor">
    <cofactor evidence="2 5 6">
        <name>pyridoxal 5'-phosphate</name>
        <dbReference type="ChEBI" id="CHEBI:597326"/>
    </cofactor>
</comment>
<organism evidence="9 10">
    <name type="scientific">Streptococcus iners subsp. hyiners</name>
    <dbReference type="NCBI Taxonomy" id="3028083"/>
    <lineage>
        <taxon>Bacteria</taxon>
        <taxon>Bacillati</taxon>
        <taxon>Bacillota</taxon>
        <taxon>Bacilli</taxon>
        <taxon>Lactobacillales</taxon>
        <taxon>Streptococcaceae</taxon>
        <taxon>Streptococcus</taxon>
        <taxon>Streptococcus iners</taxon>
    </lineage>
</organism>
<dbReference type="EC" id="5.1.1.1" evidence="5"/>
<feature type="domain" description="Alanine racemase C-terminal" evidence="8">
    <location>
        <begin position="242"/>
        <end position="367"/>
    </location>
</feature>
<dbReference type="FunFam" id="2.40.37.10:FF:000006">
    <property type="entry name" value="Alanine racemase"/>
    <property type="match status" value="1"/>
</dbReference>
<dbReference type="Pfam" id="PF00842">
    <property type="entry name" value="Ala_racemase_C"/>
    <property type="match status" value="1"/>
</dbReference>
<keyword evidence="4 5" id="KW-0413">Isomerase</keyword>
<name>A0AA96VV50_9STRE</name>
<dbReference type="InterPro" id="IPR020622">
    <property type="entry name" value="Ala_racemase_pyridoxalP-BS"/>
</dbReference>
<evidence type="ECO:0000256" key="3">
    <source>
        <dbReference type="ARBA" id="ARBA00022898"/>
    </source>
</evidence>
<evidence type="ECO:0000256" key="6">
    <source>
        <dbReference type="PIRSR" id="PIRSR600821-50"/>
    </source>
</evidence>
<dbReference type="SUPFAM" id="SSF51419">
    <property type="entry name" value="PLP-binding barrel"/>
    <property type="match status" value="1"/>
</dbReference>
<dbReference type="HAMAP" id="MF_01201">
    <property type="entry name" value="Ala_racemase"/>
    <property type="match status" value="1"/>
</dbReference>
<dbReference type="InterPro" id="IPR000821">
    <property type="entry name" value="Ala_racemase"/>
</dbReference>